<dbReference type="InterPro" id="IPR013083">
    <property type="entry name" value="Znf_RING/FYVE/PHD"/>
</dbReference>
<dbReference type="InterPro" id="IPR053238">
    <property type="entry name" value="RING-H2_zinc_finger"/>
</dbReference>
<proteinExistence type="predicted"/>
<dbReference type="OrthoDB" id="8062037at2759"/>
<dbReference type="PANTHER" id="PTHR14155">
    <property type="entry name" value="RING FINGER DOMAIN-CONTAINING"/>
    <property type="match status" value="1"/>
</dbReference>
<dbReference type="Pfam" id="PF13639">
    <property type="entry name" value="zf-RING_2"/>
    <property type="match status" value="1"/>
</dbReference>
<evidence type="ECO:0000313" key="6">
    <source>
        <dbReference type="EMBL" id="RDX45404.1"/>
    </source>
</evidence>
<reference evidence="6 7" key="1">
    <citation type="journal article" date="2018" name="Biotechnol. Biofuels">
        <title>Integrative visual omics of the white-rot fungus Polyporus brumalis exposes the biotechnological potential of its oxidative enzymes for delignifying raw plant biomass.</title>
        <authorList>
            <person name="Miyauchi S."/>
            <person name="Rancon A."/>
            <person name="Drula E."/>
            <person name="Hage H."/>
            <person name="Chaduli D."/>
            <person name="Favel A."/>
            <person name="Grisel S."/>
            <person name="Henrissat B."/>
            <person name="Herpoel-Gimbert I."/>
            <person name="Ruiz-Duenas F.J."/>
            <person name="Chevret D."/>
            <person name="Hainaut M."/>
            <person name="Lin J."/>
            <person name="Wang M."/>
            <person name="Pangilinan J."/>
            <person name="Lipzen A."/>
            <person name="Lesage-Meessen L."/>
            <person name="Navarro D."/>
            <person name="Riley R."/>
            <person name="Grigoriev I.V."/>
            <person name="Zhou S."/>
            <person name="Raouche S."/>
            <person name="Rosso M.N."/>
        </authorList>
    </citation>
    <scope>NUCLEOTIDE SEQUENCE [LARGE SCALE GENOMIC DNA]</scope>
    <source>
        <strain evidence="6 7">BRFM 1820</strain>
    </source>
</reference>
<protein>
    <recommendedName>
        <fullName evidence="5">RING-type domain-containing protein</fullName>
    </recommendedName>
</protein>
<dbReference type="PROSITE" id="PS50089">
    <property type="entry name" value="ZF_RING_2"/>
    <property type="match status" value="1"/>
</dbReference>
<organism evidence="6 7">
    <name type="scientific">Lentinus brumalis</name>
    <dbReference type="NCBI Taxonomy" id="2498619"/>
    <lineage>
        <taxon>Eukaryota</taxon>
        <taxon>Fungi</taxon>
        <taxon>Dikarya</taxon>
        <taxon>Basidiomycota</taxon>
        <taxon>Agaricomycotina</taxon>
        <taxon>Agaricomycetes</taxon>
        <taxon>Polyporales</taxon>
        <taxon>Polyporaceae</taxon>
        <taxon>Lentinus</taxon>
    </lineage>
</organism>
<dbReference type="SUPFAM" id="SSF57850">
    <property type="entry name" value="RING/U-box"/>
    <property type="match status" value="1"/>
</dbReference>
<dbReference type="GO" id="GO:0008270">
    <property type="term" value="F:zinc ion binding"/>
    <property type="evidence" value="ECO:0007669"/>
    <property type="project" value="UniProtKB-KW"/>
</dbReference>
<keyword evidence="3" id="KW-0862">Zinc</keyword>
<dbReference type="UniPathway" id="UPA00143"/>
<dbReference type="Proteomes" id="UP000256964">
    <property type="component" value="Unassembled WGS sequence"/>
</dbReference>
<dbReference type="AlphaFoldDB" id="A0A371CYP0"/>
<name>A0A371CYP0_9APHY</name>
<dbReference type="GO" id="GO:0016567">
    <property type="term" value="P:protein ubiquitination"/>
    <property type="evidence" value="ECO:0007669"/>
    <property type="project" value="UniProtKB-UniPathway"/>
</dbReference>
<keyword evidence="2 4" id="KW-0863">Zinc-finger</keyword>
<evidence type="ECO:0000256" key="4">
    <source>
        <dbReference type="PROSITE-ProRule" id="PRU00175"/>
    </source>
</evidence>
<evidence type="ECO:0000256" key="2">
    <source>
        <dbReference type="ARBA" id="ARBA00022771"/>
    </source>
</evidence>
<accession>A0A371CYP0</accession>
<evidence type="ECO:0000259" key="5">
    <source>
        <dbReference type="PROSITE" id="PS50089"/>
    </source>
</evidence>
<keyword evidence="7" id="KW-1185">Reference proteome</keyword>
<evidence type="ECO:0000256" key="3">
    <source>
        <dbReference type="ARBA" id="ARBA00022833"/>
    </source>
</evidence>
<dbReference type="EMBL" id="KZ857438">
    <property type="protein sequence ID" value="RDX45404.1"/>
    <property type="molecule type" value="Genomic_DNA"/>
</dbReference>
<dbReference type="PANTHER" id="PTHR14155:SF627">
    <property type="entry name" value="OS06G0192800 PROTEIN"/>
    <property type="match status" value="1"/>
</dbReference>
<gene>
    <name evidence="6" type="ORF">OH76DRAFT_1357976</name>
</gene>
<evidence type="ECO:0000256" key="1">
    <source>
        <dbReference type="ARBA" id="ARBA00022723"/>
    </source>
</evidence>
<feature type="non-terminal residue" evidence="6">
    <location>
        <position position="84"/>
    </location>
</feature>
<dbReference type="STRING" id="139420.A0A371CYP0"/>
<dbReference type="Gene3D" id="3.30.40.10">
    <property type="entry name" value="Zinc/RING finger domain, C3HC4 (zinc finger)"/>
    <property type="match status" value="1"/>
</dbReference>
<feature type="domain" description="RING-type" evidence="5">
    <location>
        <begin position="35"/>
        <end position="77"/>
    </location>
</feature>
<sequence>TVPFTGTVEVKRRRVLKDGRVKLKLSLLGVPVDRCGACLSQFRKGEQAALTPVCKHSFHEVCLRRWLRTARVCPICRMALSMDD</sequence>
<keyword evidence="1" id="KW-0479">Metal-binding</keyword>
<evidence type="ECO:0000313" key="7">
    <source>
        <dbReference type="Proteomes" id="UP000256964"/>
    </source>
</evidence>
<dbReference type="SMART" id="SM00184">
    <property type="entry name" value="RING"/>
    <property type="match status" value="1"/>
</dbReference>
<dbReference type="InterPro" id="IPR001841">
    <property type="entry name" value="Znf_RING"/>
</dbReference>